<dbReference type="InterPro" id="IPR004358">
    <property type="entry name" value="Sig_transdc_His_kin-like_C"/>
</dbReference>
<evidence type="ECO:0000256" key="3">
    <source>
        <dbReference type="ARBA" id="ARBA00012438"/>
    </source>
</evidence>
<keyword evidence="7 14" id="KW-0418">Kinase</keyword>
<dbReference type="SMART" id="SM00387">
    <property type="entry name" value="HATPase_c"/>
    <property type="match status" value="1"/>
</dbReference>
<dbReference type="Gene3D" id="6.10.340.10">
    <property type="match status" value="1"/>
</dbReference>
<reference evidence="15 17" key="1">
    <citation type="journal article" date="2018" name="Front. Microbiol.">
        <title>Genome-Based Analysis Reveals the Taxonomy and Diversity of the Family Idiomarinaceae.</title>
        <authorList>
            <person name="Liu Y."/>
            <person name="Lai Q."/>
            <person name="Shao Z."/>
        </authorList>
    </citation>
    <scope>NUCLEOTIDE SEQUENCE [LARGE SCALE GENOMIC DNA]</scope>
    <source>
        <strain evidence="15 17">CF12-14</strain>
    </source>
</reference>
<keyword evidence="11" id="KW-0472">Membrane</keyword>
<evidence type="ECO:0000256" key="9">
    <source>
        <dbReference type="ARBA" id="ARBA00023012"/>
    </source>
</evidence>
<evidence type="ECO:0000313" key="14">
    <source>
        <dbReference type="EMBL" id="RAK01420.1"/>
    </source>
</evidence>
<comment type="caution">
    <text evidence="14">The sequence shown here is derived from an EMBL/GenBank/DDBJ whole genome shotgun (WGS) entry which is preliminary data.</text>
</comment>
<dbReference type="SUPFAM" id="SSF47384">
    <property type="entry name" value="Homodimeric domain of signal transducing histidine kinase"/>
    <property type="match status" value="1"/>
</dbReference>
<accession>A0A327X2W1</accession>
<organism evidence="14 16">
    <name type="scientific">Aliidiomarina maris</name>
    <dbReference type="NCBI Taxonomy" id="531312"/>
    <lineage>
        <taxon>Bacteria</taxon>
        <taxon>Pseudomonadati</taxon>
        <taxon>Pseudomonadota</taxon>
        <taxon>Gammaproteobacteria</taxon>
        <taxon>Alteromonadales</taxon>
        <taxon>Idiomarinaceae</taxon>
        <taxon>Aliidiomarina</taxon>
    </lineage>
</organism>
<dbReference type="Proteomes" id="UP000287865">
    <property type="component" value="Unassembled WGS sequence"/>
</dbReference>
<keyword evidence="17" id="KW-1185">Reference proteome</keyword>
<feature type="domain" description="Histidine kinase" evidence="12">
    <location>
        <begin position="305"/>
        <end position="530"/>
    </location>
</feature>
<evidence type="ECO:0000256" key="2">
    <source>
        <dbReference type="ARBA" id="ARBA00004370"/>
    </source>
</evidence>
<name>A0A327X2W1_9GAMM</name>
<dbReference type="Proteomes" id="UP000249203">
    <property type="component" value="Unassembled WGS sequence"/>
</dbReference>
<dbReference type="PANTHER" id="PTHR42878:SF7">
    <property type="entry name" value="SENSOR HISTIDINE KINASE GLRK"/>
    <property type="match status" value="1"/>
</dbReference>
<dbReference type="InterPro" id="IPR036097">
    <property type="entry name" value="HisK_dim/P_sf"/>
</dbReference>
<dbReference type="InterPro" id="IPR005467">
    <property type="entry name" value="His_kinase_dom"/>
</dbReference>
<dbReference type="PRINTS" id="PR00344">
    <property type="entry name" value="BCTRLSENSOR"/>
</dbReference>
<dbReference type="PROSITE" id="PS50109">
    <property type="entry name" value="HIS_KIN"/>
    <property type="match status" value="1"/>
</dbReference>
<evidence type="ECO:0000259" key="13">
    <source>
        <dbReference type="PROSITE" id="PS50885"/>
    </source>
</evidence>
<dbReference type="PANTHER" id="PTHR42878">
    <property type="entry name" value="TWO-COMPONENT HISTIDINE KINASE"/>
    <property type="match status" value="1"/>
</dbReference>
<dbReference type="InterPro" id="IPR003661">
    <property type="entry name" value="HisK_dim/P_dom"/>
</dbReference>
<evidence type="ECO:0000259" key="12">
    <source>
        <dbReference type="PROSITE" id="PS50109"/>
    </source>
</evidence>
<feature type="transmembrane region" description="Helical" evidence="11">
    <location>
        <begin position="191"/>
        <end position="212"/>
    </location>
</feature>
<comment type="catalytic activity">
    <reaction evidence="1">
        <text>ATP + protein L-histidine = ADP + protein N-phospho-L-histidine.</text>
        <dbReference type="EC" id="2.7.13.3"/>
    </reaction>
</comment>
<keyword evidence="8" id="KW-0067">ATP-binding</keyword>
<dbReference type="GO" id="GO:0000155">
    <property type="term" value="F:phosphorelay sensor kinase activity"/>
    <property type="evidence" value="ECO:0007669"/>
    <property type="project" value="InterPro"/>
</dbReference>
<evidence type="ECO:0000256" key="5">
    <source>
        <dbReference type="ARBA" id="ARBA00022679"/>
    </source>
</evidence>
<evidence type="ECO:0000256" key="6">
    <source>
        <dbReference type="ARBA" id="ARBA00022741"/>
    </source>
</evidence>
<evidence type="ECO:0000256" key="10">
    <source>
        <dbReference type="SAM" id="Coils"/>
    </source>
</evidence>
<evidence type="ECO:0000256" key="7">
    <source>
        <dbReference type="ARBA" id="ARBA00022777"/>
    </source>
</evidence>
<dbReference type="Pfam" id="PF00672">
    <property type="entry name" value="HAMP"/>
    <property type="match status" value="1"/>
</dbReference>
<sequence>MYRNRLLFALSVLVALCIVQAVVAVWSSNVAREHMQRSQVANQLLSEFITLGADKQRLKVWLAQYLLTTDQATDERDRLLQQMQRSLIVLDELLARDQQLAVNQQDITDIREQVRILSILEVNVATLAQSLQQEPAANGNEAQTWTLLIETFDRLEGLDLRRLIAQAIERQRTRSEQAETAAVDAIARARLIVAGLALIGSLLACVFAYILLKGLYAPLSRLLEGTSALVAGNFKYRVAAIDDKEFRDLASSFNDMAATIDAANMREARHRQEIELEVAQRTAQLQHAMENLRQAEVRQKQFLADISHELRTPATSIQGEAEIALRGTDKQASEYQFSLRQIVAASKDLAKRIDELLMLIRDDQKLGQVTLTPMQAPELVQVLVDQAQSFATVSQRNIEVACDLADADACDVAVELDKLLQAWQIILDNAVKYSPPNSLIRVLIDVASEMNTTYVNVSVTDRGIGIKSDDIGRVTERNFRAQNARQARPDGLGIGLALAQTIVSQHQGRLRIESQVNQGTCVTLQLPTLRSSVDA</sequence>
<proteinExistence type="predicted"/>
<dbReference type="SMART" id="SM00388">
    <property type="entry name" value="HisKA"/>
    <property type="match status" value="1"/>
</dbReference>
<keyword evidence="10" id="KW-0175">Coiled coil</keyword>
<keyword evidence="5" id="KW-0808">Transferase</keyword>
<dbReference type="CDD" id="cd06225">
    <property type="entry name" value="HAMP"/>
    <property type="match status" value="1"/>
</dbReference>
<dbReference type="Gene3D" id="1.10.287.130">
    <property type="match status" value="1"/>
</dbReference>
<dbReference type="EMBL" id="QLMD01000001">
    <property type="protein sequence ID" value="RAK01420.1"/>
    <property type="molecule type" value="Genomic_DNA"/>
</dbReference>
<dbReference type="Gene3D" id="3.30.565.10">
    <property type="entry name" value="Histidine kinase-like ATPase, C-terminal domain"/>
    <property type="match status" value="1"/>
</dbReference>
<dbReference type="OrthoDB" id="9809766at2"/>
<protein>
    <recommendedName>
        <fullName evidence="3">histidine kinase</fullName>
        <ecNumber evidence="3">2.7.13.3</ecNumber>
    </recommendedName>
</protein>
<feature type="coiled-coil region" evidence="10">
    <location>
        <begin position="262"/>
        <end position="298"/>
    </location>
</feature>
<dbReference type="InterPro" id="IPR003594">
    <property type="entry name" value="HATPase_dom"/>
</dbReference>
<reference evidence="14 16" key="2">
    <citation type="submission" date="2018-06" db="EMBL/GenBank/DDBJ databases">
        <title>Genomic Encyclopedia of Type Strains, Phase III (KMG-III): the genomes of soil and plant-associated and newly described type strains.</title>
        <authorList>
            <person name="Whitman W."/>
        </authorList>
    </citation>
    <scope>NUCLEOTIDE SEQUENCE [LARGE SCALE GENOMIC DNA]</scope>
    <source>
        <strain evidence="14 16">CGMCC 1.15366</strain>
    </source>
</reference>
<dbReference type="InterPro" id="IPR050351">
    <property type="entry name" value="BphY/WalK/GraS-like"/>
</dbReference>
<keyword evidence="11" id="KW-1133">Transmembrane helix</keyword>
<evidence type="ECO:0000256" key="11">
    <source>
        <dbReference type="SAM" id="Phobius"/>
    </source>
</evidence>
<dbReference type="Pfam" id="PF00512">
    <property type="entry name" value="HisKA"/>
    <property type="match status" value="1"/>
</dbReference>
<keyword evidence="9" id="KW-0902">Two-component regulatory system</keyword>
<dbReference type="GO" id="GO:0030295">
    <property type="term" value="F:protein kinase activator activity"/>
    <property type="evidence" value="ECO:0007669"/>
    <property type="project" value="TreeGrafter"/>
</dbReference>
<evidence type="ECO:0000256" key="4">
    <source>
        <dbReference type="ARBA" id="ARBA00022553"/>
    </source>
</evidence>
<dbReference type="EMBL" id="PIPK01000001">
    <property type="protein sequence ID" value="RUO28262.1"/>
    <property type="molecule type" value="Genomic_DNA"/>
</dbReference>
<dbReference type="SUPFAM" id="SSF55874">
    <property type="entry name" value="ATPase domain of HSP90 chaperone/DNA topoisomerase II/histidine kinase"/>
    <property type="match status" value="1"/>
</dbReference>
<feature type="domain" description="HAMP" evidence="13">
    <location>
        <begin position="213"/>
        <end position="265"/>
    </location>
</feature>
<dbReference type="Pfam" id="PF02518">
    <property type="entry name" value="HATPase_c"/>
    <property type="match status" value="1"/>
</dbReference>
<evidence type="ECO:0000256" key="8">
    <source>
        <dbReference type="ARBA" id="ARBA00022840"/>
    </source>
</evidence>
<dbReference type="EC" id="2.7.13.3" evidence="3"/>
<dbReference type="PROSITE" id="PS50885">
    <property type="entry name" value="HAMP"/>
    <property type="match status" value="1"/>
</dbReference>
<gene>
    <name evidence="14" type="ORF">B0I24_10143</name>
    <name evidence="15" type="ORF">CWE07_00195</name>
</gene>
<dbReference type="GO" id="GO:0016020">
    <property type="term" value="C:membrane"/>
    <property type="evidence" value="ECO:0007669"/>
    <property type="project" value="UniProtKB-SubCell"/>
</dbReference>
<keyword evidence="4" id="KW-0597">Phosphoprotein</keyword>
<comment type="subcellular location">
    <subcellularLocation>
        <location evidence="2">Membrane</location>
    </subcellularLocation>
</comment>
<evidence type="ECO:0000313" key="15">
    <source>
        <dbReference type="EMBL" id="RUO28262.1"/>
    </source>
</evidence>
<dbReference type="GO" id="GO:0005524">
    <property type="term" value="F:ATP binding"/>
    <property type="evidence" value="ECO:0007669"/>
    <property type="project" value="UniProtKB-KW"/>
</dbReference>
<dbReference type="InterPro" id="IPR003660">
    <property type="entry name" value="HAMP_dom"/>
</dbReference>
<keyword evidence="6" id="KW-0547">Nucleotide-binding</keyword>
<keyword evidence="11" id="KW-0812">Transmembrane</keyword>
<dbReference type="GO" id="GO:0007234">
    <property type="term" value="P:osmosensory signaling via phosphorelay pathway"/>
    <property type="evidence" value="ECO:0007669"/>
    <property type="project" value="TreeGrafter"/>
</dbReference>
<dbReference type="SMART" id="SM00304">
    <property type="entry name" value="HAMP"/>
    <property type="match status" value="1"/>
</dbReference>
<dbReference type="InterPro" id="IPR036890">
    <property type="entry name" value="HATPase_C_sf"/>
</dbReference>
<dbReference type="CDD" id="cd00082">
    <property type="entry name" value="HisKA"/>
    <property type="match status" value="1"/>
</dbReference>
<dbReference type="RefSeq" id="WP_111567918.1">
    <property type="nucleotide sequence ID" value="NZ_PIPK01000001.1"/>
</dbReference>
<evidence type="ECO:0000313" key="17">
    <source>
        <dbReference type="Proteomes" id="UP000287865"/>
    </source>
</evidence>
<evidence type="ECO:0000313" key="16">
    <source>
        <dbReference type="Proteomes" id="UP000249203"/>
    </source>
</evidence>
<evidence type="ECO:0000256" key="1">
    <source>
        <dbReference type="ARBA" id="ARBA00000085"/>
    </source>
</evidence>
<dbReference type="AlphaFoldDB" id="A0A327X2W1"/>
<dbReference type="GO" id="GO:0000156">
    <property type="term" value="F:phosphorelay response regulator activity"/>
    <property type="evidence" value="ECO:0007669"/>
    <property type="project" value="TreeGrafter"/>
</dbReference>